<dbReference type="AlphaFoldDB" id="A0A835L1Z1"/>
<dbReference type="InterPro" id="IPR013780">
    <property type="entry name" value="Glyco_hydro_b"/>
</dbReference>
<keyword evidence="8" id="KW-0378">Hydrolase</keyword>
<feature type="domain" description="Glycosyl hydrolase family 13 catalytic" evidence="17">
    <location>
        <begin position="32"/>
        <end position="399"/>
    </location>
</feature>
<dbReference type="PRINTS" id="PR00110">
    <property type="entry name" value="ALPHAAMYLASE"/>
</dbReference>
<keyword evidence="11" id="KW-0868">Chloride</keyword>
<keyword evidence="13" id="KW-0326">Glycosidase</keyword>
<feature type="domain" description="Alpha-amylase C-terminal" evidence="16">
    <location>
        <begin position="905"/>
        <end position="993"/>
    </location>
</feature>
<evidence type="ECO:0000256" key="9">
    <source>
        <dbReference type="ARBA" id="ARBA00022837"/>
    </source>
</evidence>
<comment type="cofactor">
    <cofactor evidence="3">
        <name>chloride</name>
        <dbReference type="ChEBI" id="CHEBI:17996"/>
    </cofactor>
</comment>
<keyword evidence="12" id="KW-0119">Carbohydrate metabolism</keyword>
<dbReference type="CDD" id="cd11317">
    <property type="entry name" value="AmyAc_bac_euk_AmyA"/>
    <property type="match status" value="2"/>
</dbReference>
<feature type="domain" description="Glycosyl hydrolase family 13 catalytic" evidence="17">
    <location>
        <begin position="529"/>
        <end position="896"/>
    </location>
</feature>
<comment type="cofactor">
    <cofactor evidence="2">
        <name>Ca(2+)</name>
        <dbReference type="ChEBI" id="CHEBI:29108"/>
    </cofactor>
</comment>
<feature type="signal peptide" evidence="15">
    <location>
        <begin position="1"/>
        <end position="18"/>
    </location>
</feature>
<feature type="domain" description="Alpha-amylase C-terminal" evidence="16">
    <location>
        <begin position="408"/>
        <end position="496"/>
    </location>
</feature>
<evidence type="ECO:0000256" key="3">
    <source>
        <dbReference type="ARBA" id="ARBA00001923"/>
    </source>
</evidence>
<evidence type="ECO:0000256" key="6">
    <source>
        <dbReference type="ARBA" id="ARBA00012595"/>
    </source>
</evidence>
<dbReference type="InterPro" id="IPR031319">
    <property type="entry name" value="A-amylase_C"/>
</dbReference>
<reference evidence="18" key="1">
    <citation type="submission" date="2020-08" db="EMBL/GenBank/DDBJ databases">
        <title>Spodoptera exigua strain:BAW_Kor-Di-RS1 Genome sequencing and assembly.</title>
        <authorList>
            <person name="Kim J."/>
            <person name="Nam H.Y."/>
            <person name="Kwon M."/>
            <person name="Choi J.H."/>
            <person name="Cho S.R."/>
            <person name="Kim G.-H."/>
        </authorList>
    </citation>
    <scope>NUCLEOTIDE SEQUENCE</scope>
    <source>
        <strain evidence="18">BAW_Kor-Di-RS1</strain>
        <tissue evidence="18">Whole-body</tissue>
    </source>
</reference>
<evidence type="ECO:0000256" key="1">
    <source>
        <dbReference type="ARBA" id="ARBA00000548"/>
    </source>
</evidence>
<dbReference type="EC" id="3.2.1.1" evidence="6"/>
<evidence type="ECO:0000256" key="5">
    <source>
        <dbReference type="ARBA" id="ARBA00011245"/>
    </source>
</evidence>
<evidence type="ECO:0000256" key="11">
    <source>
        <dbReference type="ARBA" id="ARBA00023214"/>
    </source>
</evidence>
<keyword evidence="7" id="KW-0479">Metal-binding</keyword>
<evidence type="ECO:0000259" key="17">
    <source>
        <dbReference type="SMART" id="SM00642"/>
    </source>
</evidence>
<dbReference type="InterPro" id="IPR017853">
    <property type="entry name" value="GH"/>
</dbReference>
<evidence type="ECO:0000256" key="8">
    <source>
        <dbReference type="ARBA" id="ARBA00022801"/>
    </source>
</evidence>
<evidence type="ECO:0000256" key="14">
    <source>
        <dbReference type="RuleBase" id="RU003615"/>
    </source>
</evidence>
<evidence type="ECO:0000313" key="19">
    <source>
        <dbReference type="Proteomes" id="UP000648187"/>
    </source>
</evidence>
<dbReference type="EMBL" id="JACKWZ010000308">
    <property type="protein sequence ID" value="KAF9409589.1"/>
    <property type="molecule type" value="Genomic_DNA"/>
</dbReference>
<dbReference type="Pfam" id="PF00128">
    <property type="entry name" value="Alpha-amylase"/>
    <property type="match status" value="2"/>
</dbReference>
<evidence type="ECO:0000256" key="12">
    <source>
        <dbReference type="ARBA" id="ARBA00023277"/>
    </source>
</evidence>
<name>A0A835L1Z1_SPOEX</name>
<organism evidence="18 19">
    <name type="scientific">Spodoptera exigua</name>
    <name type="common">Beet armyworm</name>
    <name type="synonym">Noctua fulgens</name>
    <dbReference type="NCBI Taxonomy" id="7107"/>
    <lineage>
        <taxon>Eukaryota</taxon>
        <taxon>Metazoa</taxon>
        <taxon>Ecdysozoa</taxon>
        <taxon>Arthropoda</taxon>
        <taxon>Hexapoda</taxon>
        <taxon>Insecta</taxon>
        <taxon>Pterygota</taxon>
        <taxon>Neoptera</taxon>
        <taxon>Endopterygota</taxon>
        <taxon>Lepidoptera</taxon>
        <taxon>Glossata</taxon>
        <taxon>Ditrysia</taxon>
        <taxon>Noctuoidea</taxon>
        <taxon>Noctuidae</taxon>
        <taxon>Amphipyrinae</taxon>
        <taxon>Spodoptera</taxon>
    </lineage>
</organism>
<gene>
    <name evidence="18" type="ORF">HW555_011094</name>
</gene>
<keyword evidence="19" id="KW-1185">Reference proteome</keyword>
<accession>A0A835L1Z1</accession>
<dbReference type="PANTHER" id="PTHR43447">
    <property type="entry name" value="ALPHA-AMYLASE"/>
    <property type="match status" value="1"/>
</dbReference>
<dbReference type="SUPFAM" id="SSF51445">
    <property type="entry name" value="(Trans)glycosidases"/>
    <property type="match status" value="2"/>
</dbReference>
<protein>
    <recommendedName>
        <fullName evidence="6">alpha-amylase</fullName>
        <ecNumber evidence="6">3.2.1.1</ecNumber>
    </recommendedName>
</protein>
<dbReference type="InterPro" id="IPR006047">
    <property type="entry name" value="GH13_cat_dom"/>
</dbReference>
<feature type="chain" id="PRO_5032640435" description="alpha-amylase" evidence="15">
    <location>
        <begin position="19"/>
        <end position="998"/>
    </location>
</feature>
<dbReference type="Proteomes" id="UP000648187">
    <property type="component" value="Unassembled WGS sequence"/>
</dbReference>
<keyword evidence="15" id="KW-0732">Signal</keyword>
<sequence>MALLVWFCFCSLFGAALSCEAYIKTNQWPGRSLIVQMFEWKWLDIADECERFLGPKGFGAVQTSPASENLILNLDGGIRPWYERYQVMSYNLVTRSGDEADFLNMTTRCNKVGVRIYVDVVFNHMTIPHNNSVGTGGSTADPDNYSYPGVPYTKEHFNFPVCEVTDYTNATEVRVCQLGGLQDLNQTSPYVRQKITEYLNKLIDLGVAGFRVDAAKHMWPEDLNEIYKRLNNLNMNHGFRRNSRPYIYQEVAKDGVVTYMEYKDMGDVTEFTAGAELALIFSGRKPLKTLSSWGTTALDMMPSDNAVIFVDNHDTQRNGFILTYKNETLYKAAIAFLLAHPYGQPRMTSSFSFYSFDQGPPADSDGNIVSPVINEDGSCAEGWVCEHRWPSVYRMVRFRNEVHNTAVTNWWSNGNNHFAFSLGRKGFIVFNTEGIELNEELQTGLPAGTYCDIISGQKEGSVCTGKNVTVSSNGAAVITLSGVGQELHLAIHVGDENMALLVWLCFCSLFGAAFSCEAYIKTNQWPGRSVIVQMFEWKWLDIADECERFLGPKGFGAVQTSPASENLLLHNDAGIRTWYERYQVMSYNLVTRSGDEADFLNMTTRCNKVGVRVYVDVVFNHMTGDHETNIGTGGSTADTDTWSYPGVPYTQEHFHHPICDINDYGNATEVRICQLSGLKDLNQTMPYVRQKIINFLNNLIDLGAAGIRVDAAKHMWPEDLNEIYRRLNNLNMNHGFRRNSRPYIYQEVSKGGAVTFEEYKDLGDVTEFTAGAELALIFSGQKPLKTLASWGTTALDMMPSENAVIFVDNHDTQRNGFILTYKNETLYKAAIAFLLAHPYGQPRMTSSYYFTDFEQGPPADTDENIISPVINEEQMCDGGWVCEHRWAPVYRMVAFRNVVHNTAVTNWWDNGNNQIAFALGKKGFIVFNTEGTELNRQFQTGLPAGTYCDIISGQKEGSVCTGKNVTVSSTGAAIITLSGVGQELHLAIHVGDEVGSKA</sequence>
<evidence type="ECO:0000256" key="4">
    <source>
        <dbReference type="ARBA" id="ARBA00008061"/>
    </source>
</evidence>
<comment type="similarity">
    <text evidence="4 14">Belongs to the glycosyl hydrolase 13 family.</text>
</comment>
<evidence type="ECO:0000256" key="10">
    <source>
        <dbReference type="ARBA" id="ARBA00023157"/>
    </source>
</evidence>
<dbReference type="GO" id="GO:0005975">
    <property type="term" value="P:carbohydrate metabolic process"/>
    <property type="evidence" value="ECO:0007669"/>
    <property type="project" value="InterPro"/>
</dbReference>
<dbReference type="SMART" id="SM00642">
    <property type="entry name" value="Aamy"/>
    <property type="match status" value="2"/>
</dbReference>
<keyword evidence="10" id="KW-1015">Disulfide bond</keyword>
<evidence type="ECO:0000256" key="7">
    <source>
        <dbReference type="ARBA" id="ARBA00022723"/>
    </source>
</evidence>
<dbReference type="InterPro" id="IPR006046">
    <property type="entry name" value="Alpha_amylase"/>
</dbReference>
<evidence type="ECO:0000256" key="2">
    <source>
        <dbReference type="ARBA" id="ARBA00001913"/>
    </source>
</evidence>
<evidence type="ECO:0000256" key="13">
    <source>
        <dbReference type="ARBA" id="ARBA00023295"/>
    </source>
</evidence>
<dbReference type="InterPro" id="IPR006048">
    <property type="entry name" value="A-amylase/branching_C"/>
</dbReference>
<comment type="subunit">
    <text evidence="5">Monomer.</text>
</comment>
<evidence type="ECO:0000256" key="15">
    <source>
        <dbReference type="SAM" id="SignalP"/>
    </source>
</evidence>
<dbReference type="SUPFAM" id="SSF51011">
    <property type="entry name" value="Glycosyl hydrolase domain"/>
    <property type="match status" value="2"/>
</dbReference>
<comment type="caution">
    <text evidence="18">The sequence shown here is derived from an EMBL/GenBank/DDBJ whole genome shotgun (WGS) entry which is preliminary data.</text>
</comment>
<evidence type="ECO:0000259" key="16">
    <source>
        <dbReference type="SMART" id="SM00632"/>
    </source>
</evidence>
<dbReference type="GO" id="GO:0046872">
    <property type="term" value="F:metal ion binding"/>
    <property type="evidence" value="ECO:0007669"/>
    <property type="project" value="UniProtKB-KW"/>
</dbReference>
<dbReference type="Gene3D" id="2.60.40.1180">
    <property type="entry name" value="Golgi alpha-mannosidase II"/>
    <property type="match status" value="2"/>
</dbReference>
<dbReference type="SMART" id="SM00632">
    <property type="entry name" value="Aamy_C"/>
    <property type="match status" value="2"/>
</dbReference>
<dbReference type="Pfam" id="PF02806">
    <property type="entry name" value="Alpha-amylase_C"/>
    <property type="match status" value="2"/>
</dbReference>
<dbReference type="Gene3D" id="3.20.20.80">
    <property type="entry name" value="Glycosidases"/>
    <property type="match status" value="2"/>
</dbReference>
<evidence type="ECO:0000313" key="18">
    <source>
        <dbReference type="EMBL" id="KAF9409589.1"/>
    </source>
</evidence>
<dbReference type="GO" id="GO:0004556">
    <property type="term" value="F:alpha-amylase activity"/>
    <property type="evidence" value="ECO:0007669"/>
    <property type="project" value="UniProtKB-EC"/>
</dbReference>
<proteinExistence type="inferred from homology"/>
<comment type="catalytic activity">
    <reaction evidence="1">
        <text>Endohydrolysis of (1-&gt;4)-alpha-D-glucosidic linkages in polysaccharides containing three or more (1-&gt;4)-alpha-linked D-glucose units.</text>
        <dbReference type="EC" id="3.2.1.1"/>
    </reaction>
</comment>
<keyword evidence="9" id="KW-0106">Calcium</keyword>